<protein>
    <submittedName>
        <fullName evidence="1">Putative RiPP</fullName>
    </submittedName>
</protein>
<sequence>MKKVYEKPTLVLRGRLGAITAANAPVVLSNPPQ</sequence>
<accession>A0A330GP78</accession>
<dbReference type="RefSeq" id="WP_112130457.1">
    <property type="nucleotide sequence ID" value="NZ_QMBQ01000010.1"/>
</dbReference>
<reference evidence="1 2" key="1">
    <citation type="submission" date="2018-07" db="EMBL/GenBank/DDBJ databases">
        <title>Diversity of Mesorhizobium strains in Brazil.</title>
        <authorList>
            <person name="Helene L.C.F."/>
            <person name="Dall'Agnol R."/>
            <person name="Delamuta J.R.M."/>
            <person name="Hungria M."/>
        </authorList>
    </citation>
    <scope>NUCLEOTIDE SEQUENCE [LARGE SCALE GENOMIC DNA]</scope>
    <source>
        <strain evidence="1 2">CNPSo 3140</strain>
    </source>
</reference>
<dbReference type="EMBL" id="QMBQ01000010">
    <property type="protein sequence ID" value="RAZ72657.1"/>
    <property type="molecule type" value="Genomic_DNA"/>
</dbReference>
<comment type="caution">
    <text evidence="1">The sequence shown here is derived from an EMBL/GenBank/DDBJ whole genome shotgun (WGS) entry which is preliminary data.</text>
</comment>
<name>A0A330GP78_9HYPH</name>
<organism evidence="1 2">
    <name type="scientific">Mesorhizobium atlanticum</name>
    <dbReference type="NCBI Taxonomy" id="2233532"/>
    <lineage>
        <taxon>Bacteria</taxon>
        <taxon>Pseudomonadati</taxon>
        <taxon>Pseudomonadota</taxon>
        <taxon>Alphaproteobacteria</taxon>
        <taxon>Hyphomicrobiales</taxon>
        <taxon>Phyllobacteriaceae</taxon>
        <taxon>Mesorhizobium</taxon>
    </lineage>
</organism>
<dbReference type="Proteomes" id="UP000251956">
    <property type="component" value="Unassembled WGS sequence"/>
</dbReference>
<keyword evidence="2" id="KW-1185">Reference proteome</keyword>
<proteinExistence type="predicted"/>
<gene>
    <name evidence="1" type="ORF">DPM35_28155</name>
</gene>
<evidence type="ECO:0000313" key="2">
    <source>
        <dbReference type="Proteomes" id="UP000251956"/>
    </source>
</evidence>
<evidence type="ECO:0000313" key="1">
    <source>
        <dbReference type="EMBL" id="RAZ72657.1"/>
    </source>
</evidence>
<dbReference type="AlphaFoldDB" id="A0A330GP78"/>
<dbReference type="OrthoDB" id="8096017at2"/>